<keyword evidence="1" id="KW-0535">Nitrogen fixation</keyword>
<evidence type="ECO:0000256" key="1">
    <source>
        <dbReference type="ARBA" id="ARBA00023231"/>
    </source>
</evidence>
<protein>
    <recommendedName>
        <fullName evidence="3">Dinitrogenase iron-molybdenum cofactor biosynthesis domain-containing protein</fullName>
    </recommendedName>
</protein>
<dbReference type="Gene3D" id="3.30.420.130">
    <property type="entry name" value="Dinitrogenase iron-molybdenum cofactor biosynthesis domain"/>
    <property type="match status" value="1"/>
</dbReference>
<dbReference type="EMBL" id="JACFYF010000001">
    <property type="protein sequence ID" value="MBA5761180.1"/>
    <property type="molecule type" value="Genomic_DNA"/>
</dbReference>
<evidence type="ECO:0000259" key="3">
    <source>
        <dbReference type="Pfam" id="PF02579"/>
    </source>
</evidence>
<evidence type="ECO:0000256" key="2">
    <source>
        <dbReference type="SAM" id="MobiDB-lite"/>
    </source>
</evidence>
<proteinExistence type="predicted"/>
<reference evidence="4 5" key="1">
    <citation type="submission" date="2020-07" db="EMBL/GenBank/DDBJ databases">
        <title>Vibrio marinisediminis sp. nov., isolated from marine sediment.</title>
        <authorList>
            <person name="Ji X."/>
        </authorList>
    </citation>
    <scope>NUCLEOTIDE SEQUENCE [LARGE SCALE GENOMIC DNA]</scope>
    <source>
        <strain evidence="4 5">404</strain>
    </source>
</reference>
<evidence type="ECO:0000313" key="5">
    <source>
        <dbReference type="Proteomes" id="UP000571701"/>
    </source>
</evidence>
<keyword evidence="5" id="KW-1185">Reference proteome</keyword>
<dbReference type="Pfam" id="PF02579">
    <property type="entry name" value="Nitro_FeMo-Co"/>
    <property type="match status" value="1"/>
</dbReference>
<dbReference type="SUPFAM" id="SSF53146">
    <property type="entry name" value="Nitrogenase accessory factor-like"/>
    <property type="match status" value="1"/>
</dbReference>
<accession>A0A7W2FN76</accession>
<sequence length="151" mass="17106">MIYAIPSRNLQVANHFSRSPQVVIVDDLRHTQQLITLVETPSQCGKKKQWMEIIKAYNVEAVVVRSIGKKMLKRLFDNKLNVLISPPKMQISELDFASLEMVKSLEYGKEPKKQSACCGSKKPAPTQSTLLSKPKLNLSEIKRGEIKRISQ</sequence>
<dbReference type="AlphaFoldDB" id="A0A7W2FN76"/>
<comment type="caution">
    <text evidence="4">The sequence shown here is derived from an EMBL/GenBank/DDBJ whole genome shotgun (WGS) entry which is preliminary data.</text>
</comment>
<dbReference type="Proteomes" id="UP000571701">
    <property type="component" value="Unassembled WGS sequence"/>
</dbReference>
<name>A0A7W2FN76_9VIBR</name>
<feature type="region of interest" description="Disordered" evidence="2">
    <location>
        <begin position="110"/>
        <end position="129"/>
    </location>
</feature>
<gene>
    <name evidence="4" type="ORF">H2O73_02400</name>
</gene>
<evidence type="ECO:0000313" key="4">
    <source>
        <dbReference type="EMBL" id="MBA5761180.1"/>
    </source>
</evidence>
<organism evidence="4 5">
    <name type="scientific">Vibrio marinisediminis</name>
    <dbReference type="NCBI Taxonomy" id="2758441"/>
    <lineage>
        <taxon>Bacteria</taxon>
        <taxon>Pseudomonadati</taxon>
        <taxon>Pseudomonadota</taxon>
        <taxon>Gammaproteobacteria</taxon>
        <taxon>Vibrionales</taxon>
        <taxon>Vibrionaceae</taxon>
        <taxon>Vibrio</taxon>
    </lineage>
</organism>
<feature type="domain" description="Dinitrogenase iron-molybdenum cofactor biosynthesis" evidence="3">
    <location>
        <begin position="11"/>
        <end position="92"/>
    </location>
</feature>
<dbReference type="InterPro" id="IPR036105">
    <property type="entry name" value="DiNase_FeMo-co_biosyn_sf"/>
</dbReference>
<dbReference type="InterPro" id="IPR003731">
    <property type="entry name" value="Di-Nase_FeMo-co_biosynth"/>
</dbReference>